<name>A0A0A8XYF7_ARUDO</name>
<protein>
    <submittedName>
        <fullName evidence="1">Uncharacterized protein</fullName>
    </submittedName>
</protein>
<reference evidence="1" key="1">
    <citation type="submission" date="2014-09" db="EMBL/GenBank/DDBJ databases">
        <authorList>
            <person name="Magalhaes I.L.F."/>
            <person name="Oliveira U."/>
            <person name="Santos F.R."/>
            <person name="Vidigal T.H.D.A."/>
            <person name="Brescovit A.D."/>
            <person name="Santos A.J."/>
        </authorList>
    </citation>
    <scope>NUCLEOTIDE SEQUENCE</scope>
    <source>
        <tissue evidence="1">Shoot tissue taken approximately 20 cm above the soil surface</tissue>
    </source>
</reference>
<proteinExistence type="predicted"/>
<evidence type="ECO:0000313" key="1">
    <source>
        <dbReference type="EMBL" id="JAD17803.1"/>
    </source>
</evidence>
<dbReference type="EMBL" id="GBRH01280092">
    <property type="protein sequence ID" value="JAD17803.1"/>
    <property type="molecule type" value="Transcribed_RNA"/>
</dbReference>
<accession>A0A0A8XYF7</accession>
<dbReference type="AlphaFoldDB" id="A0A0A8XYF7"/>
<organism evidence="1">
    <name type="scientific">Arundo donax</name>
    <name type="common">Giant reed</name>
    <name type="synonym">Donax arundinaceus</name>
    <dbReference type="NCBI Taxonomy" id="35708"/>
    <lineage>
        <taxon>Eukaryota</taxon>
        <taxon>Viridiplantae</taxon>
        <taxon>Streptophyta</taxon>
        <taxon>Embryophyta</taxon>
        <taxon>Tracheophyta</taxon>
        <taxon>Spermatophyta</taxon>
        <taxon>Magnoliopsida</taxon>
        <taxon>Liliopsida</taxon>
        <taxon>Poales</taxon>
        <taxon>Poaceae</taxon>
        <taxon>PACMAD clade</taxon>
        <taxon>Arundinoideae</taxon>
        <taxon>Arundineae</taxon>
        <taxon>Arundo</taxon>
    </lineage>
</organism>
<sequence>MHTRYTLLLSPTDRLLPSASVLYQHTTPRWHIAFTSLSTLPFSLPFPPPSFDHFPAWPLLPPLIYLSIPSLLQCSPL</sequence>
<reference evidence="1" key="2">
    <citation type="journal article" date="2015" name="Data Brief">
        <title>Shoot transcriptome of the giant reed, Arundo donax.</title>
        <authorList>
            <person name="Barrero R.A."/>
            <person name="Guerrero F.D."/>
            <person name="Moolhuijzen P."/>
            <person name="Goolsby J.A."/>
            <person name="Tidwell J."/>
            <person name="Bellgard S.E."/>
            <person name="Bellgard M.I."/>
        </authorList>
    </citation>
    <scope>NUCLEOTIDE SEQUENCE</scope>
    <source>
        <tissue evidence="1">Shoot tissue taken approximately 20 cm above the soil surface</tissue>
    </source>
</reference>